<dbReference type="InterPro" id="IPR042307">
    <property type="entry name" value="Reeler_sf"/>
</dbReference>
<evidence type="ECO:0000256" key="7">
    <source>
        <dbReference type="ARBA" id="ARBA00022737"/>
    </source>
</evidence>
<dbReference type="InterPro" id="IPR009465">
    <property type="entry name" value="Spondin_N"/>
</dbReference>
<dbReference type="InterPro" id="IPR036383">
    <property type="entry name" value="TSP1_rpt_sf"/>
</dbReference>
<evidence type="ECO:0000256" key="4">
    <source>
        <dbReference type="ARBA" id="ARBA00022530"/>
    </source>
</evidence>
<organism evidence="15 16">
    <name type="scientific">Channa argus</name>
    <name type="common">Northern snakehead</name>
    <name type="synonym">Ophicephalus argus</name>
    <dbReference type="NCBI Taxonomy" id="215402"/>
    <lineage>
        <taxon>Eukaryota</taxon>
        <taxon>Metazoa</taxon>
        <taxon>Chordata</taxon>
        <taxon>Craniata</taxon>
        <taxon>Vertebrata</taxon>
        <taxon>Euteleostomi</taxon>
        <taxon>Actinopterygii</taxon>
        <taxon>Neopterygii</taxon>
        <taxon>Teleostei</taxon>
        <taxon>Neoteleostei</taxon>
        <taxon>Acanthomorphata</taxon>
        <taxon>Anabantaria</taxon>
        <taxon>Anabantiformes</taxon>
        <taxon>Channoidei</taxon>
        <taxon>Channidae</taxon>
        <taxon>Channa</taxon>
    </lineage>
</organism>
<evidence type="ECO:0000256" key="10">
    <source>
        <dbReference type="ARBA" id="ARBA00023180"/>
    </source>
</evidence>
<dbReference type="Proteomes" id="UP000503349">
    <property type="component" value="Chromosome 4"/>
</dbReference>
<accession>A0A6G1PG25</accession>
<dbReference type="Pfam" id="PF06468">
    <property type="entry name" value="Spond_N"/>
    <property type="match status" value="1"/>
</dbReference>
<sequence>MGMYLHLLLLQYYFVSSLVCNAVAFVEEPSGGRLDGYCGRILRAQTQGTRREGHHEFRLRVEGDPETYDPGKTYRVILLATSPAYFRGFTLIALKEGREGTADDDYTGQFQIIDEDETQFMTNCPPAVTESTPRRRTRIQVHWTAPSTGTGCVILKASIVQKRVIYFQDEGSLTIRLCEKERLIGEATGAPAMECCACGTAKYRLTFYGNWSEKVHPKDYPRRANHWSALIGASHSKGYALWEYGGYASEGVRQVAELGSPIKMEEEIRQKGDEVLTVIKTKAQWPAWQPLNLRAAPSAEFSVDRTRHLMSFLTMLGPSPDWNVGLSGEDLCTNECGWVQRLVTDLIPWDAGTDSGVTYESPNKPTIPQEKIRPLTSLDHPQSPFYDPEGGAITPVAKVVVERIARKGEQCNVVPDTIDDIVADIGQEEKEEDNTPETCIYSGWSPWSACSSATCEKGRRMRQRMLKAQLDLSVPCPHTQDFQPCMGPGCSMEEPSTCMMSEWISWSACSVSCGMGMRSRERYVKQYPEDGSLCQLHTEETEKCIVNDECSPSSCVVTEWGEWDPCSVTCGVGMKRRERMVKMPPIDGSMCKTEVAEVEKCMMPECHTIPCMLSPWSDWSECSVTCGRGMRTRQRMLKSDPAECTEELQQTEKCMLPECPVDCMVFEWSEWSECNKSCGKGHTIRTRMIKLEPQFGGSACPETIQRKKCKIRKCRTKRKERGGNGGKRLPEDEQQSCRMQPWTSWTDCTKPCGGGLQDRFMGKKKRAKARCKTRKESRACNTQPC</sequence>
<keyword evidence="3" id="KW-0964">Secreted</keyword>
<dbReference type="SMART" id="SM00209">
    <property type="entry name" value="TSP1"/>
    <property type="match status" value="6"/>
</dbReference>
<keyword evidence="6 12" id="KW-0732">Signal</keyword>
<feature type="signal peptide" evidence="12">
    <location>
        <begin position="1"/>
        <end position="17"/>
    </location>
</feature>
<keyword evidence="8" id="KW-0130">Cell adhesion</keyword>
<evidence type="ECO:0000256" key="8">
    <source>
        <dbReference type="ARBA" id="ARBA00022889"/>
    </source>
</evidence>
<keyword evidence="5" id="KW-0479">Metal-binding</keyword>
<proteinExistence type="predicted"/>
<evidence type="ECO:0000256" key="6">
    <source>
        <dbReference type="ARBA" id="ARBA00022729"/>
    </source>
</evidence>
<dbReference type="InterPro" id="IPR002861">
    <property type="entry name" value="Reeler_dom"/>
</dbReference>
<evidence type="ECO:0000256" key="2">
    <source>
        <dbReference type="ARBA" id="ARBA00019594"/>
    </source>
</evidence>
<reference evidence="15 16" key="1">
    <citation type="submission" date="2019-02" db="EMBL/GenBank/DDBJ databases">
        <title>Opniocepnalus argus genome.</title>
        <authorList>
            <person name="Zhou C."/>
            <person name="Xiao S."/>
        </authorList>
    </citation>
    <scope>NUCLEOTIDE SEQUENCE [LARGE SCALE GENOMIC DNA]</scope>
    <source>
        <strain evidence="15">OARG1902GOOAL</strain>
        <tissue evidence="15">Muscle</tissue>
    </source>
</reference>
<comment type="subcellular location">
    <subcellularLocation>
        <location evidence="1">Secreted</location>
        <location evidence="1">Extracellular space</location>
        <location evidence="1">Extracellular matrix</location>
    </subcellularLocation>
</comment>
<dbReference type="NCBIfam" id="NF038123">
    <property type="entry name" value="NF038123_dom"/>
    <property type="match status" value="1"/>
</dbReference>
<dbReference type="PANTHER" id="PTHR11311">
    <property type="entry name" value="SPONDIN"/>
    <property type="match status" value="1"/>
</dbReference>
<dbReference type="PROSITE" id="PS51020">
    <property type="entry name" value="SPONDIN"/>
    <property type="match status" value="1"/>
</dbReference>
<dbReference type="FunFam" id="2.60.40.4060:FF:000002">
    <property type="entry name" value="Spondin-1"/>
    <property type="match status" value="1"/>
</dbReference>
<dbReference type="FunFam" id="2.20.100.10:FF:000026">
    <property type="entry name" value="Spondin 1"/>
    <property type="match status" value="1"/>
</dbReference>
<dbReference type="FunFam" id="2.60.40.2130:FF:000001">
    <property type="entry name" value="Spondin 1a"/>
    <property type="match status" value="1"/>
</dbReference>
<evidence type="ECO:0000256" key="11">
    <source>
        <dbReference type="ARBA" id="ARBA00030964"/>
    </source>
</evidence>
<dbReference type="Gene3D" id="2.60.40.2130">
    <property type="entry name" value="F-spondin domain"/>
    <property type="match status" value="1"/>
</dbReference>
<evidence type="ECO:0000256" key="12">
    <source>
        <dbReference type="SAM" id="SignalP"/>
    </source>
</evidence>
<evidence type="ECO:0000256" key="3">
    <source>
        <dbReference type="ARBA" id="ARBA00022525"/>
    </source>
</evidence>
<dbReference type="Pfam" id="PF19028">
    <property type="entry name" value="TSP1_spondin"/>
    <property type="match status" value="1"/>
</dbReference>
<dbReference type="PROSITE" id="PS51019">
    <property type="entry name" value="REELIN"/>
    <property type="match status" value="1"/>
</dbReference>
<dbReference type="Gene3D" id="2.60.40.4060">
    <property type="entry name" value="Reeler domain"/>
    <property type="match status" value="1"/>
</dbReference>
<keyword evidence="7" id="KW-0677">Repeat</keyword>
<dbReference type="GO" id="GO:0031012">
    <property type="term" value="C:extracellular matrix"/>
    <property type="evidence" value="ECO:0007669"/>
    <property type="project" value="TreeGrafter"/>
</dbReference>
<keyword evidence="4" id="KW-0272">Extracellular matrix</keyword>
<dbReference type="SUPFAM" id="SSF82895">
    <property type="entry name" value="TSP-1 type 1 repeat"/>
    <property type="match status" value="6"/>
</dbReference>
<dbReference type="FunFam" id="2.20.100.10:FF:000013">
    <property type="entry name" value="Spondin 1a"/>
    <property type="match status" value="2"/>
</dbReference>
<reference evidence="16" key="2">
    <citation type="submission" date="2019-02" db="EMBL/GenBank/DDBJ databases">
        <title>Opniocepnalus argus Var Kimnra genome.</title>
        <authorList>
            <person name="Zhou C."/>
            <person name="Xiao S."/>
        </authorList>
    </citation>
    <scope>NUCLEOTIDE SEQUENCE [LARGE SCALE GENOMIC DNA]</scope>
</reference>
<dbReference type="Pfam" id="PF02014">
    <property type="entry name" value="Reeler"/>
    <property type="match status" value="1"/>
</dbReference>
<dbReference type="EMBL" id="CM015715">
    <property type="protein sequence ID" value="KAF3689192.1"/>
    <property type="molecule type" value="Genomic_DNA"/>
</dbReference>
<dbReference type="GO" id="GO:0046872">
    <property type="term" value="F:metal ion binding"/>
    <property type="evidence" value="ECO:0007669"/>
    <property type="project" value="UniProtKB-KW"/>
</dbReference>
<dbReference type="PANTHER" id="PTHR11311:SF16">
    <property type="entry name" value="SPONDIN-1"/>
    <property type="match status" value="1"/>
</dbReference>
<dbReference type="InterPro" id="IPR038678">
    <property type="entry name" value="Spondin_N_sf"/>
</dbReference>
<evidence type="ECO:0000256" key="9">
    <source>
        <dbReference type="ARBA" id="ARBA00023157"/>
    </source>
</evidence>
<dbReference type="InterPro" id="IPR044004">
    <property type="entry name" value="TSP1_spondin_dom"/>
</dbReference>
<dbReference type="AlphaFoldDB" id="A0A6G1PG25"/>
<protein>
    <recommendedName>
        <fullName evidence="2">Spondin-1</fullName>
    </recommendedName>
    <alternativeName>
        <fullName evidence="11">F-spondin</fullName>
    </alternativeName>
</protein>
<dbReference type="CDD" id="cd08544">
    <property type="entry name" value="Reeler"/>
    <property type="match status" value="1"/>
</dbReference>
<dbReference type="Gene3D" id="2.20.100.10">
    <property type="entry name" value="Thrombospondin type-1 (TSP1) repeat"/>
    <property type="match status" value="6"/>
</dbReference>
<dbReference type="PROSITE" id="PS50092">
    <property type="entry name" value="TSP1"/>
    <property type="match status" value="6"/>
</dbReference>
<evidence type="ECO:0000256" key="5">
    <source>
        <dbReference type="ARBA" id="ARBA00022723"/>
    </source>
</evidence>
<dbReference type="InterPro" id="IPR051418">
    <property type="entry name" value="Spondin/Thrombospondin_T1"/>
</dbReference>
<feature type="domain" description="Reelin" evidence="13">
    <location>
        <begin position="23"/>
        <end position="191"/>
    </location>
</feature>
<keyword evidence="16" id="KW-1185">Reference proteome</keyword>
<feature type="chain" id="PRO_5026169333" description="Spondin-1" evidence="12">
    <location>
        <begin position="18"/>
        <end position="785"/>
    </location>
</feature>
<evidence type="ECO:0000259" key="13">
    <source>
        <dbReference type="PROSITE" id="PS51019"/>
    </source>
</evidence>
<evidence type="ECO:0000259" key="14">
    <source>
        <dbReference type="PROSITE" id="PS51020"/>
    </source>
</evidence>
<evidence type="ECO:0000256" key="1">
    <source>
        <dbReference type="ARBA" id="ARBA00004498"/>
    </source>
</evidence>
<gene>
    <name evidence="15" type="ORF">EXN66_Car004864</name>
</gene>
<keyword evidence="10" id="KW-0325">Glycoprotein</keyword>
<keyword evidence="9" id="KW-1015">Disulfide bond</keyword>
<name>A0A6G1PG25_CHAAH</name>
<evidence type="ECO:0000313" key="15">
    <source>
        <dbReference type="EMBL" id="KAF3689192.1"/>
    </source>
</evidence>
<dbReference type="Pfam" id="PF00090">
    <property type="entry name" value="TSP_1"/>
    <property type="match status" value="5"/>
</dbReference>
<evidence type="ECO:0000313" key="16">
    <source>
        <dbReference type="Proteomes" id="UP000503349"/>
    </source>
</evidence>
<dbReference type="GO" id="GO:0007155">
    <property type="term" value="P:cell adhesion"/>
    <property type="evidence" value="ECO:0007669"/>
    <property type="project" value="UniProtKB-KW"/>
</dbReference>
<feature type="domain" description="Spondin" evidence="14">
    <location>
        <begin position="191"/>
        <end position="384"/>
    </location>
</feature>
<dbReference type="InterPro" id="IPR000884">
    <property type="entry name" value="TSP1_rpt"/>
</dbReference>